<keyword evidence="3" id="KW-1185">Reference proteome</keyword>
<evidence type="ECO:0000313" key="2">
    <source>
        <dbReference type="EMBL" id="KAA8902986.1"/>
    </source>
</evidence>
<dbReference type="RefSeq" id="XP_034012602.1">
    <property type="nucleotide sequence ID" value="XM_034155254.1"/>
</dbReference>
<evidence type="ECO:0000256" key="1">
    <source>
        <dbReference type="SAM" id="MobiDB-lite"/>
    </source>
</evidence>
<dbReference type="GeneID" id="54781238"/>
<feature type="compositionally biased region" description="Basic and acidic residues" evidence="1">
    <location>
        <begin position="1"/>
        <end position="18"/>
    </location>
</feature>
<dbReference type="AlphaFoldDB" id="A0A642URC1"/>
<dbReference type="Proteomes" id="UP000449547">
    <property type="component" value="Unassembled WGS sequence"/>
</dbReference>
<comment type="caution">
    <text evidence="2">The sequence shown here is derived from an EMBL/GenBank/DDBJ whole genome shotgun (WGS) entry which is preliminary data.</text>
</comment>
<sequence length="80" mass="8401">MESRTRLDVAGSSERRQDQVPVAANTAETASRGHGISAHGISAHGSDVTALFQEIASLKQEILRGFQGGEPPVEAGDRST</sequence>
<feature type="region of interest" description="Disordered" evidence="1">
    <location>
        <begin position="1"/>
        <end position="41"/>
    </location>
</feature>
<gene>
    <name evidence="2" type="ORF">DIURU_002587</name>
</gene>
<organism evidence="2 3">
    <name type="scientific">Diutina rugosa</name>
    <name type="common">Yeast</name>
    <name type="synonym">Candida rugosa</name>
    <dbReference type="NCBI Taxonomy" id="5481"/>
    <lineage>
        <taxon>Eukaryota</taxon>
        <taxon>Fungi</taxon>
        <taxon>Dikarya</taxon>
        <taxon>Ascomycota</taxon>
        <taxon>Saccharomycotina</taxon>
        <taxon>Pichiomycetes</taxon>
        <taxon>Debaryomycetaceae</taxon>
        <taxon>Diutina</taxon>
    </lineage>
</organism>
<protein>
    <submittedName>
        <fullName evidence="2">Uncharacterized protein</fullName>
    </submittedName>
</protein>
<reference evidence="2 3" key="1">
    <citation type="submission" date="2019-07" db="EMBL/GenBank/DDBJ databases">
        <title>Genome assembly of two rare yeast pathogens: Diutina rugosa and Trichomonascus ciferrii.</title>
        <authorList>
            <person name="Mixao V."/>
            <person name="Saus E."/>
            <person name="Hansen A."/>
            <person name="Lass-Flor C."/>
            <person name="Gabaldon T."/>
        </authorList>
    </citation>
    <scope>NUCLEOTIDE SEQUENCE [LARGE SCALE GENOMIC DNA]</scope>
    <source>
        <strain evidence="2 3">CBS 613</strain>
    </source>
</reference>
<evidence type="ECO:0000313" key="3">
    <source>
        <dbReference type="Proteomes" id="UP000449547"/>
    </source>
</evidence>
<name>A0A642URC1_DIURU</name>
<accession>A0A642URC1</accession>
<proteinExistence type="predicted"/>
<dbReference type="EMBL" id="SWFT01000076">
    <property type="protein sequence ID" value="KAA8902986.1"/>
    <property type="molecule type" value="Genomic_DNA"/>
</dbReference>
<dbReference type="VEuPathDB" id="FungiDB:DIURU_002587"/>